<dbReference type="AlphaFoldDB" id="A0A2J6R5I7"/>
<gene>
    <name evidence="2" type="ORF">L207DRAFT_517799</name>
</gene>
<feature type="region of interest" description="Disordered" evidence="1">
    <location>
        <begin position="1"/>
        <end position="28"/>
    </location>
</feature>
<reference evidence="2 3" key="1">
    <citation type="submission" date="2016-04" db="EMBL/GenBank/DDBJ databases">
        <title>A degradative enzymes factory behind the ericoid mycorrhizal symbiosis.</title>
        <authorList>
            <consortium name="DOE Joint Genome Institute"/>
            <person name="Martino E."/>
            <person name="Morin E."/>
            <person name="Grelet G."/>
            <person name="Kuo A."/>
            <person name="Kohler A."/>
            <person name="Daghino S."/>
            <person name="Barry K."/>
            <person name="Choi C."/>
            <person name="Cichocki N."/>
            <person name="Clum A."/>
            <person name="Copeland A."/>
            <person name="Hainaut M."/>
            <person name="Haridas S."/>
            <person name="Labutti K."/>
            <person name="Lindquist E."/>
            <person name="Lipzen A."/>
            <person name="Khouja H.-R."/>
            <person name="Murat C."/>
            <person name="Ohm R."/>
            <person name="Olson A."/>
            <person name="Spatafora J."/>
            <person name="Veneault-Fourrey C."/>
            <person name="Henrissat B."/>
            <person name="Grigoriev I."/>
            <person name="Martin F."/>
            <person name="Perotto S."/>
        </authorList>
    </citation>
    <scope>NUCLEOTIDE SEQUENCE [LARGE SCALE GENOMIC DNA]</scope>
    <source>
        <strain evidence="2 3">F</strain>
    </source>
</reference>
<feature type="compositionally biased region" description="Polar residues" evidence="1">
    <location>
        <begin position="10"/>
        <end position="25"/>
    </location>
</feature>
<dbReference type="Proteomes" id="UP000235786">
    <property type="component" value="Unassembled WGS sequence"/>
</dbReference>
<protein>
    <submittedName>
        <fullName evidence="2">Uncharacterized protein</fullName>
    </submittedName>
</protein>
<proteinExistence type="predicted"/>
<feature type="region of interest" description="Disordered" evidence="1">
    <location>
        <begin position="44"/>
        <end position="182"/>
    </location>
</feature>
<name>A0A2J6R5I7_HYAVF</name>
<evidence type="ECO:0000313" key="3">
    <source>
        <dbReference type="Proteomes" id="UP000235786"/>
    </source>
</evidence>
<evidence type="ECO:0000313" key="2">
    <source>
        <dbReference type="EMBL" id="PMD33755.1"/>
    </source>
</evidence>
<evidence type="ECO:0000256" key="1">
    <source>
        <dbReference type="SAM" id="MobiDB-lite"/>
    </source>
</evidence>
<keyword evidence="3" id="KW-1185">Reference proteome</keyword>
<accession>A0A2J6R5I7</accession>
<dbReference type="EMBL" id="KZ613955">
    <property type="protein sequence ID" value="PMD33755.1"/>
    <property type="molecule type" value="Genomic_DNA"/>
</dbReference>
<sequence>MSDPRAFEIASSQDHQGQIDASTQNTHDDEQVISCDMFTSLSLDCPATPVNREARPMNLPPGPKAGYSKDDETKSPTYNLHGRVRNNHHGDSTDESGDISMDSSPIMNTPKKPWFDIYGGELPKTPTRKFSRPRDQNNRRTASPKCPSLDRSKYPGRSYRVRSPLTHNTQSRWIPTPPKSVPSVQGALLDFNKILENREKKRKFL</sequence>
<organism evidence="2 3">
    <name type="scientific">Hyaloscypha variabilis (strain UAMH 11265 / GT02V1 / F)</name>
    <name type="common">Meliniomyces variabilis</name>
    <dbReference type="NCBI Taxonomy" id="1149755"/>
    <lineage>
        <taxon>Eukaryota</taxon>
        <taxon>Fungi</taxon>
        <taxon>Dikarya</taxon>
        <taxon>Ascomycota</taxon>
        <taxon>Pezizomycotina</taxon>
        <taxon>Leotiomycetes</taxon>
        <taxon>Helotiales</taxon>
        <taxon>Hyaloscyphaceae</taxon>
        <taxon>Hyaloscypha</taxon>
        <taxon>Hyaloscypha variabilis</taxon>
    </lineage>
</organism>